<dbReference type="PANTHER" id="PTHR43606:SF2">
    <property type="entry name" value="ALKALINE PHOSPHATASE FAMILY PROTEIN (AFU_ORTHOLOGUE AFUA_5G03860)"/>
    <property type="match status" value="1"/>
</dbReference>
<evidence type="ECO:0000256" key="1">
    <source>
        <dbReference type="SAM" id="MobiDB-lite"/>
    </source>
</evidence>
<dbReference type="PANTHER" id="PTHR43606">
    <property type="entry name" value="PHOSPHATASE, PUTATIVE (AFU_ORTHOLOGUE AFUA_6G08710)-RELATED"/>
    <property type="match status" value="1"/>
</dbReference>
<dbReference type="InterPro" id="IPR032093">
    <property type="entry name" value="PhoD_N"/>
</dbReference>
<name>A0A2D2LSA0_FAUOS</name>
<dbReference type="Pfam" id="PF09423">
    <property type="entry name" value="PhoD"/>
    <property type="match status" value="1"/>
</dbReference>
<gene>
    <name evidence="4" type="ORF">NP7_00535</name>
</gene>
<evidence type="ECO:0000313" key="4">
    <source>
        <dbReference type="EMBL" id="ATR77901.1"/>
    </source>
</evidence>
<feature type="compositionally biased region" description="Polar residues" evidence="1">
    <location>
        <begin position="1"/>
        <end position="12"/>
    </location>
</feature>
<feature type="region of interest" description="Disordered" evidence="1">
    <location>
        <begin position="1"/>
        <end position="20"/>
    </location>
</feature>
<sequence length="605" mass="66941">MTDQPTEQNSPIHNLLKDTQPLTPSINRRRFLQSTSLATVAGASMMLAGCNNDNDDNDNTAQVSFLHGVASGDPLADKVILWTRVTPVSSGSSLDVDWQIASDNTFNTIIHKGTSKTNGGQDYTVKVDATGLQPNTSYFYRFICGGVTSPIGKTKTLPVTNVNQVKLAVVSCSNYPAGYFHAYADIAKRSDVDVLLHLGDYIYEYGRHTIDDQGKTVPAYASSYAAQLKREVIPVEELLTITGYRLRYAQYRTDKDLQAVHAAMPMIAVWDDHEISNDTYKAGAENHQSNEGDWNQRKMDAMKAYHEWMPTRNSVMTQIYRSFDFGNLLSLHMLDTRVIARDKQLDYNNFLVKDANGQLTLDGAKFTAAMQDTSRQLIGLPQQNWLAGQLQASKSTWQILGQQVVMGQMFIPAPVLLNFMNPALGVDAVTYLTLMQKAQTAPTTLTPQEQSMVQQLQQAPFIPYNLDAWDGYAVAREMIYGIANAMQKNLVVLAGDTHNAWANNLVNVKGEPVGVEFAVQSVTSPGFEEYLATVDPKQLALGLPMLVKGGTLKWCDTSQRGYMIVTVTAEQCTSDWVFVSDITKPTYSSSIGKTMRVKVGEPYLV</sequence>
<dbReference type="InterPro" id="IPR006311">
    <property type="entry name" value="TAT_signal"/>
</dbReference>
<dbReference type="InterPro" id="IPR018946">
    <property type="entry name" value="PhoD-like_MPP"/>
</dbReference>
<dbReference type="Gene3D" id="2.60.40.380">
    <property type="entry name" value="Purple acid phosphatase-like, N-terminal"/>
    <property type="match status" value="1"/>
</dbReference>
<evidence type="ECO:0000313" key="5">
    <source>
        <dbReference type="Proteomes" id="UP000229340"/>
    </source>
</evidence>
<dbReference type="AlphaFoldDB" id="A0A2D2LSA0"/>
<dbReference type="PROSITE" id="PS51318">
    <property type="entry name" value="TAT"/>
    <property type="match status" value="1"/>
</dbReference>
<dbReference type="CDD" id="cd07389">
    <property type="entry name" value="MPP_PhoD"/>
    <property type="match status" value="1"/>
</dbReference>
<dbReference type="Pfam" id="PF16655">
    <property type="entry name" value="PhoD_N"/>
    <property type="match status" value="1"/>
</dbReference>
<dbReference type="InterPro" id="IPR038607">
    <property type="entry name" value="PhoD-like_sf"/>
</dbReference>
<dbReference type="Proteomes" id="UP000229340">
    <property type="component" value="Chromosome"/>
</dbReference>
<evidence type="ECO:0000259" key="3">
    <source>
        <dbReference type="Pfam" id="PF16655"/>
    </source>
</evidence>
<feature type="domain" description="Phospholipase D N-terminal" evidence="3">
    <location>
        <begin position="67"/>
        <end position="156"/>
    </location>
</feature>
<reference evidence="5" key="1">
    <citation type="submission" date="2017-11" db="EMBL/GenBank/DDBJ databases">
        <title>Complete genome sequence of Moraxella osloensis NP7 isolated from human skin.</title>
        <authorList>
            <person name="Lee K."/>
            <person name="Lim J.Y."/>
            <person name="Hwang I."/>
        </authorList>
    </citation>
    <scope>NUCLEOTIDE SEQUENCE [LARGE SCALE GENOMIC DNA]</scope>
    <source>
        <strain evidence="5">NP7</strain>
    </source>
</reference>
<dbReference type="EMBL" id="CP024443">
    <property type="protein sequence ID" value="ATR77901.1"/>
    <property type="molecule type" value="Genomic_DNA"/>
</dbReference>
<feature type="domain" description="PhoD-like phosphatase metallophosphatase" evidence="2">
    <location>
        <begin position="167"/>
        <end position="576"/>
    </location>
</feature>
<protein>
    <submittedName>
        <fullName evidence="4">Alkaline phosphatase</fullName>
    </submittedName>
</protein>
<dbReference type="SUPFAM" id="SSF56300">
    <property type="entry name" value="Metallo-dependent phosphatases"/>
    <property type="match status" value="1"/>
</dbReference>
<accession>A0A2D2LSA0</accession>
<organism evidence="4 5">
    <name type="scientific">Faucicola osloensis</name>
    <name type="common">Moraxella osloensis</name>
    <dbReference type="NCBI Taxonomy" id="34062"/>
    <lineage>
        <taxon>Bacteria</taxon>
        <taxon>Pseudomonadati</taxon>
        <taxon>Pseudomonadota</taxon>
        <taxon>Gammaproteobacteria</taxon>
        <taxon>Moraxellales</taxon>
        <taxon>Moraxellaceae</taxon>
        <taxon>Faucicola</taxon>
    </lineage>
</organism>
<dbReference type="Gene3D" id="3.60.21.70">
    <property type="entry name" value="PhoD-like phosphatase"/>
    <property type="match status" value="1"/>
</dbReference>
<dbReference type="InterPro" id="IPR029052">
    <property type="entry name" value="Metallo-depent_PP-like"/>
</dbReference>
<dbReference type="RefSeq" id="WP_100269279.1">
    <property type="nucleotide sequence ID" value="NZ_CP024443.1"/>
</dbReference>
<proteinExistence type="predicted"/>
<evidence type="ECO:0000259" key="2">
    <source>
        <dbReference type="Pfam" id="PF09423"/>
    </source>
</evidence>
<dbReference type="InterPro" id="IPR052900">
    <property type="entry name" value="Phospholipid_Metab_Enz"/>
</dbReference>